<dbReference type="GO" id="GO:0010485">
    <property type="term" value="F:histone H4 acetyltransferase activity"/>
    <property type="evidence" value="ECO:0007669"/>
    <property type="project" value="InterPro"/>
</dbReference>
<organism evidence="13 14">
    <name type="scientific">Teratosphaeria nubilosa</name>
    <dbReference type="NCBI Taxonomy" id="161662"/>
    <lineage>
        <taxon>Eukaryota</taxon>
        <taxon>Fungi</taxon>
        <taxon>Dikarya</taxon>
        <taxon>Ascomycota</taxon>
        <taxon>Pezizomycotina</taxon>
        <taxon>Dothideomycetes</taxon>
        <taxon>Dothideomycetidae</taxon>
        <taxon>Mycosphaerellales</taxon>
        <taxon>Teratosphaeriaceae</taxon>
        <taxon>Teratosphaeria</taxon>
    </lineage>
</organism>
<keyword evidence="7 13" id="KW-0808">Transferase</keyword>
<keyword evidence="9 13" id="KW-0012">Acyltransferase</keyword>
<dbReference type="CDD" id="cd04301">
    <property type="entry name" value="NAT_SF"/>
    <property type="match status" value="1"/>
</dbReference>
<dbReference type="GO" id="GO:0005737">
    <property type="term" value="C:cytoplasm"/>
    <property type="evidence" value="ECO:0007669"/>
    <property type="project" value="UniProtKB-SubCell"/>
</dbReference>
<evidence type="ECO:0000256" key="7">
    <source>
        <dbReference type="ARBA" id="ARBA00022679"/>
    </source>
</evidence>
<dbReference type="PANTHER" id="PTHR20531:SF1">
    <property type="entry name" value="N-ALPHA-ACETYLTRANSFERASE 40"/>
    <property type="match status" value="1"/>
</dbReference>
<feature type="domain" description="N-acetyltransferase" evidence="12">
    <location>
        <begin position="6"/>
        <end position="179"/>
    </location>
</feature>
<dbReference type="GO" id="GO:0043998">
    <property type="term" value="F:histone H2A acetyltransferase activity"/>
    <property type="evidence" value="ECO:0007669"/>
    <property type="project" value="InterPro"/>
</dbReference>
<dbReference type="EC" id="2.3.1.257" evidence="4"/>
<dbReference type="EMBL" id="ML995821">
    <property type="protein sequence ID" value="KAF2771071.1"/>
    <property type="molecule type" value="Genomic_DNA"/>
</dbReference>
<evidence type="ECO:0000256" key="3">
    <source>
        <dbReference type="ARBA" id="ARBA00008870"/>
    </source>
</evidence>
<keyword evidence="8" id="KW-0539">Nucleus</keyword>
<dbReference type="InterPro" id="IPR039949">
    <property type="entry name" value="NAA40"/>
</dbReference>
<keyword evidence="14" id="KW-1185">Reference proteome</keyword>
<dbReference type="Pfam" id="PF00583">
    <property type="entry name" value="Acetyltransf_1"/>
    <property type="match status" value="1"/>
</dbReference>
<dbReference type="Proteomes" id="UP000799436">
    <property type="component" value="Unassembled WGS sequence"/>
</dbReference>
<evidence type="ECO:0000256" key="10">
    <source>
        <dbReference type="ARBA" id="ARBA00047821"/>
    </source>
</evidence>
<evidence type="ECO:0000313" key="13">
    <source>
        <dbReference type="EMBL" id="KAF2771071.1"/>
    </source>
</evidence>
<dbReference type="AlphaFoldDB" id="A0A6G1LDQ2"/>
<evidence type="ECO:0000259" key="12">
    <source>
        <dbReference type="PROSITE" id="PS51186"/>
    </source>
</evidence>
<gene>
    <name evidence="13" type="ORF">EJ03DRAFT_251743</name>
</gene>
<dbReference type="GO" id="GO:1990189">
    <property type="term" value="F:protein N-terminal-serine acetyltransferase activity"/>
    <property type="evidence" value="ECO:0007669"/>
    <property type="project" value="UniProtKB-EC"/>
</dbReference>
<accession>A0A6G1LDQ2</accession>
<comment type="similarity">
    <text evidence="3">Belongs to the acetyltransferase family. NAA40 subfamily.</text>
</comment>
<proteinExistence type="inferred from homology"/>
<dbReference type="GO" id="GO:0005634">
    <property type="term" value="C:nucleus"/>
    <property type="evidence" value="ECO:0007669"/>
    <property type="project" value="UniProtKB-SubCell"/>
</dbReference>
<name>A0A6G1LDQ2_9PEZI</name>
<comment type="catalytic activity">
    <reaction evidence="10">
        <text>N-terminal L-seryl-[histone H2A] + acetyl-CoA = N-terminal N(alpha)-acetyl-L-seryl-[histone H2A] + CoA + H(+)</text>
        <dbReference type="Rhea" id="RHEA:50600"/>
        <dbReference type="Rhea" id="RHEA-COMP:12742"/>
        <dbReference type="Rhea" id="RHEA-COMP:12744"/>
        <dbReference type="ChEBI" id="CHEBI:15378"/>
        <dbReference type="ChEBI" id="CHEBI:57287"/>
        <dbReference type="ChEBI" id="CHEBI:57288"/>
        <dbReference type="ChEBI" id="CHEBI:64738"/>
        <dbReference type="ChEBI" id="CHEBI:83690"/>
        <dbReference type="EC" id="2.3.1.257"/>
    </reaction>
</comment>
<sequence>FDISLKSASELTEQEFDACFDLIKTTSQHDYETSSFGWHVKRKKREMRESEMRYLLVRQGKRDCIDDDDKGDDPAVEAFLSFMLTHDSSPPIPVLYIYEIHLASGLRSCGLGTQLMTAAEHIASKVGVQMVMLTCFLSNVKAKSFYERRGYVKDVCSPEDRKTRERVVEVDYVIMSKAV</sequence>
<evidence type="ECO:0000256" key="9">
    <source>
        <dbReference type="ARBA" id="ARBA00023315"/>
    </source>
</evidence>
<comment type="subcellular location">
    <subcellularLocation>
        <location evidence="2">Cytoplasm</location>
    </subcellularLocation>
    <subcellularLocation>
        <location evidence="1">Nucleus</location>
    </subcellularLocation>
</comment>
<evidence type="ECO:0000256" key="2">
    <source>
        <dbReference type="ARBA" id="ARBA00004496"/>
    </source>
</evidence>
<evidence type="ECO:0000256" key="11">
    <source>
        <dbReference type="ARBA" id="ARBA00049524"/>
    </source>
</evidence>
<feature type="non-terminal residue" evidence="13">
    <location>
        <position position="1"/>
    </location>
</feature>
<evidence type="ECO:0000256" key="4">
    <source>
        <dbReference type="ARBA" id="ARBA00012950"/>
    </source>
</evidence>
<keyword evidence="6" id="KW-0963">Cytoplasm</keyword>
<dbReference type="InterPro" id="IPR000182">
    <property type="entry name" value="GNAT_dom"/>
</dbReference>
<dbReference type="PANTHER" id="PTHR20531">
    <property type="entry name" value="N-ALPHA-ACETYLTRANSFERASE 40"/>
    <property type="match status" value="1"/>
</dbReference>
<reference evidence="13" key="1">
    <citation type="journal article" date="2020" name="Stud. Mycol.">
        <title>101 Dothideomycetes genomes: a test case for predicting lifestyles and emergence of pathogens.</title>
        <authorList>
            <person name="Haridas S."/>
            <person name="Albert R."/>
            <person name="Binder M."/>
            <person name="Bloem J."/>
            <person name="Labutti K."/>
            <person name="Salamov A."/>
            <person name="Andreopoulos B."/>
            <person name="Baker S."/>
            <person name="Barry K."/>
            <person name="Bills G."/>
            <person name="Bluhm B."/>
            <person name="Cannon C."/>
            <person name="Castanera R."/>
            <person name="Culley D."/>
            <person name="Daum C."/>
            <person name="Ezra D."/>
            <person name="Gonzalez J."/>
            <person name="Henrissat B."/>
            <person name="Kuo A."/>
            <person name="Liang C."/>
            <person name="Lipzen A."/>
            <person name="Lutzoni F."/>
            <person name="Magnuson J."/>
            <person name="Mondo S."/>
            <person name="Nolan M."/>
            <person name="Ohm R."/>
            <person name="Pangilinan J."/>
            <person name="Park H.-J."/>
            <person name="Ramirez L."/>
            <person name="Alfaro M."/>
            <person name="Sun H."/>
            <person name="Tritt A."/>
            <person name="Yoshinaga Y."/>
            <person name="Zwiers L.-H."/>
            <person name="Turgeon B."/>
            <person name="Goodwin S."/>
            <person name="Spatafora J."/>
            <person name="Crous P."/>
            <person name="Grigoriev I."/>
        </authorList>
    </citation>
    <scope>NUCLEOTIDE SEQUENCE</scope>
    <source>
        <strain evidence="13">CBS 116005</strain>
    </source>
</reference>
<dbReference type="SUPFAM" id="SSF55729">
    <property type="entry name" value="Acyl-CoA N-acyltransferases (Nat)"/>
    <property type="match status" value="1"/>
</dbReference>
<dbReference type="OrthoDB" id="424551at2759"/>
<comment type="catalytic activity">
    <reaction evidence="11">
        <text>N-terminal L-seryl-[histone H4] + acetyl-CoA = N-terminal N(alpha)-acetyl-L-seryl-[histone H4] + CoA + H(+)</text>
        <dbReference type="Rhea" id="RHEA:50596"/>
        <dbReference type="Rhea" id="RHEA-COMP:12740"/>
        <dbReference type="Rhea" id="RHEA-COMP:12743"/>
        <dbReference type="ChEBI" id="CHEBI:15378"/>
        <dbReference type="ChEBI" id="CHEBI:57287"/>
        <dbReference type="ChEBI" id="CHEBI:57288"/>
        <dbReference type="ChEBI" id="CHEBI:64738"/>
        <dbReference type="ChEBI" id="CHEBI:83690"/>
        <dbReference type="EC" id="2.3.1.257"/>
    </reaction>
</comment>
<evidence type="ECO:0000313" key="14">
    <source>
        <dbReference type="Proteomes" id="UP000799436"/>
    </source>
</evidence>
<evidence type="ECO:0000256" key="6">
    <source>
        <dbReference type="ARBA" id="ARBA00022490"/>
    </source>
</evidence>
<dbReference type="PROSITE" id="PS51186">
    <property type="entry name" value="GNAT"/>
    <property type="match status" value="1"/>
</dbReference>
<dbReference type="Gene3D" id="3.40.630.30">
    <property type="match status" value="1"/>
</dbReference>
<dbReference type="InterPro" id="IPR016181">
    <property type="entry name" value="Acyl_CoA_acyltransferase"/>
</dbReference>
<evidence type="ECO:0000256" key="8">
    <source>
        <dbReference type="ARBA" id="ARBA00023242"/>
    </source>
</evidence>
<evidence type="ECO:0000256" key="1">
    <source>
        <dbReference type="ARBA" id="ARBA00004123"/>
    </source>
</evidence>
<protein>
    <recommendedName>
        <fullName evidence="5">N-alpha-acetyltransferase 40</fullName>
        <ecNumber evidence="4">2.3.1.257</ecNumber>
    </recommendedName>
</protein>
<evidence type="ECO:0000256" key="5">
    <source>
        <dbReference type="ARBA" id="ARBA00015043"/>
    </source>
</evidence>
<feature type="non-terminal residue" evidence="13">
    <location>
        <position position="179"/>
    </location>
</feature>